<dbReference type="eggNOG" id="ENOG502Z86S">
    <property type="taxonomic scope" value="Bacteria"/>
</dbReference>
<feature type="region of interest" description="Disordered" evidence="1">
    <location>
        <begin position="31"/>
        <end position="70"/>
    </location>
</feature>
<gene>
    <name evidence="2" type="ordered locus">BC1003_3364</name>
</gene>
<name>E1TCL5_BURSG</name>
<evidence type="ECO:0000256" key="1">
    <source>
        <dbReference type="SAM" id="MobiDB-lite"/>
    </source>
</evidence>
<dbReference type="EMBL" id="CP002217">
    <property type="protein sequence ID" value="ADN59310.1"/>
    <property type="molecule type" value="Genomic_DNA"/>
</dbReference>
<dbReference type="AlphaFoldDB" id="E1TCL5"/>
<protein>
    <submittedName>
        <fullName evidence="2">Uncharacterized protein</fullName>
    </submittedName>
</protein>
<dbReference type="Pfam" id="PF11925">
    <property type="entry name" value="DUF3443"/>
    <property type="match status" value="1"/>
</dbReference>
<reference evidence="2" key="1">
    <citation type="submission" date="2010-09" db="EMBL/GenBank/DDBJ databases">
        <title>Complete sequence of chromosome1 of Burkholderia sp. CCGE1003.</title>
        <authorList>
            <consortium name="US DOE Joint Genome Institute"/>
            <person name="Lucas S."/>
            <person name="Copeland A."/>
            <person name="Lapidus A."/>
            <person name="Cheng J.-F."/>
            <person name="Bruce D."/>
            <person name="Goodwin L."/>
            <person name="Pitluck S."/>
            <person name="Daligault H."/>
            <person name="Davenport K."/>
            <person name="Detter J.C."/>
            <person name="Han C."/>
            <person name="Tapia R."/>
            <person name="Land M."/>
            <person name="Hauser L."/>
            <person name="Jeffries C."/>
            <person name="Kyrpides N."/>
            <person name="Ivanova N."/>
            <person name="Ovchinnikova G."/>
            <person name="Martinez-Romero E."/>
            <person name="Rogel M.A."/>
            <person name="Auchtung J."/>
            <person name="Tiedje J.M."/>
            <person name="Woyke T."/>
        </authorList>
    </citation>
    <scope>NUCLEOTIDE SEQUENCE</scope>
    <source>
        <strain evidence="2">CCGE1003</strain>
    </source>
</reference>
<dbReference type="STRING" id="640512.BC1003_3364"/>
<dbReference type="KEGG" id="bgf:BC1003_3364"/>
<evidence type="ECO:0000313" key="2">
    <source>
        <dbReference type="EMBL" id="ADN59310.1"/>
    </source>
</evidence>
<sequence length="447" mass="44556">MHTMQIAKKLKDWTQVAATVVLVSALAACGGGGGDSGGSTSTSGSTGGSTSGSTSGSSSSSSLPASPTQQPIAATAANTVAITVGHGVTGVINIPTISVTVCVPNTSTCQTIDNIQVDTGSFGLRIANSALNSTMQAGLVPSTSTTGGQLAECATFADGYTWGTVRTATVTIGGETTTAPVPLQIIGDKDASTTPTSGCGSGSAENTPSDLGANGIIGIGTALYDCGTTCSNPTTAATYSNYFSCPNGTACTRATVPLASQVANPVAKFPVDNNGVIVQMPPIGNNGAASATGTLVFGIGTQSNNGLGSAQTLTTDAYGDLTNSVFNGSTITAFLDSGSNGYFFNDSSLTLCGSNFSGFYCPSTPQTRSITLVGANSVKTTANIGVMSASTLFNSGNNYAFNDLAGQLGGLAAFDLGLPFFYGRHVYHGFDLRPNGGTQAPFVAYAS</sequence>
<dbReference type="OrthoDB" id="5289858at2"/>
<feature type="compositionally biased region" description="Low complexity" evidence="1">
    <location>
        <begin position="51"/>
        <end position="62"/>
    </location>
</feature>
<dbReference type="HOGENOM" id="CLU_036877_1_0_4"/>
<accession>E1TCL5</accession>
<proteinExistence type="predicted"/>
<dbReference type="InterPro" id="IPR021847">
    <property type="entry name" value="DUF3443"/>
</dbReference>
<organism evidence="2">
    <name type="scientific">Burkholderia sp. (strain CCGE1003)</name>
    <dbReference type="NCBI Taxonomy" id="640512"/>
    <lineage>
        <taxon>Bacteria</taxon>
        <taxon>Pseudomonadati</taxon>
        <taxon>Pseudomonadota</taxon>
        <taxon>Betaproteobacteria</taxon>
        <taxon>Burkholderiales</taxon>
        <taxon>Burkholderiaceae</taxon>
        <taxon>Burkholderia</taxon>
    </lineage>
</organism>